<dbReference type="NCBIfam" id="TIGR01167">
    <property type="entry name" value="LPXTG_anchor"/>
    <property type="match status" value="1"/>
</dbReference>
<evidence type="ECO:0000256" key="3">
    <source>
        <dbReference type="ARBA" id="ARBA00022729"/>
    </source>
</evidence>
<dbReference type="InterPro" id="IPR041033">
    <property type="entry name" value="SpaA_PFL_dom_1"/>
</dbReference>
<keyword evidence="5" id="KW-0812">Transmembrane</keyword>
<sequence length="519" mass="54289">MKRIKKIIYAIFALTMVVGLFSANTQANDSLPADTGSLTIHKYLMDDVNNAGPNGIGTELTPAQLPTGAAPLQGVAFDLYKIDTTAGVPMGGDVKYTISGTTLTVDDNGTKTTYPLTLVSQQLTDVNGEAKWSALAKGYYFAVENLADSTPKTAAGDPVTIGTSVAPFVVAVPMTNPAGSGWLTDVHAYPKNEPLTVDKEVDDTSVTVGDIVKYTIKPSVPSDIETSKSYVVTDLLDEALTFDATSLKVYELNGDGSVNTAKEIAASNYTVAQAPSGTSNKITVTFNDTGRSTALKGKKKIGVVFNAAVNSKVLDKIDHSVENKASVSFTNEYDQASTTESTPTNTHTGSVKIEKTANDTSNALAGAKFQIASSLANAKAGNYLKKDAAGNIIDFGETGYAAANVWELTTDASGIAIFEGLEDYTGTAASPVYNSYWLVETFAPGDYNLLSDPVQVTFTAGSTSANAYTHTVGVVNTKEFVLPSTGGNGTVIFTIAGIAIIGLAGIMLITSKKSKKGNI</sequence>
<dbReference type="InterPro" id="IPR019931">
    <property type="entry name" value="LPXTG_anchor"/>
</dbReference>
<evidence type="ECO:0000259" key="7">
    <source>
        <dbReference type="PROSITE" id="PS50847"/>
    </source>
</evidence>
<keyword evidence="5" id="KW-1133">Transmembrane helix</keyword>
<keyword evidence="3 6" id="KW-0732">Signal</keyword>
<keyword evidence="4" id="KW-0572">Peptidoglycan-anchor</keyword>
<evidence type="ECO:0000313" key="8">
    <source>
        <dbReference type="EMBL" id="MDQ0361220.1"/>
    </source>
</evidence>
<dbReference type="NCBIfam" id="TIGR04226">
    <property type="entry name" value="RrgB_K2N_iso_D2"/>
    <property type="match status" value="1"/>
</dbReference>
<dbReference type="Proteomes" id="UP001230220">
    <property type="component" value="Unassembled WGS sequence"/>
</dbReference>
<dbReference type="Gene3D" id="2.60.40.740">
    <property type="match status" value="1"/>
</dbReference>
<feature type="chain" id="PRO_5045999155" evidence="6">
    <location>
        <begin position="28"/>
        <end position="519"/>
    </location>
</feature>
<evidence type="ECO:0000256" key="6">
    <source>
        <dbReference type="SAM" id="SignalP"/>
    </source>
</evidence>
<proteinExistence type="predicted"/>
<comment type="caution">
    <text evidence="8">The sequence shown here is derived from an EMBL/GenBank/DDBJ whole genome shotgun (WGS) entry which is preliminary data.</text>
</comment>
<keyword evidence="2" id="KW-0964">Secreted</keyword>
<evidence type="ECO:0000256" key="1">
    <source>
        <dbReference type="ARBA" id="ARBA00022512"/>
    </source>
</evidence>
<dbReference type="InterPro" id="IPR013783">
    <property type="entry name" value="Ig-like_fold"/>
</dbReference>
<dbReference type="Pfam" id="PF17802">
    <property type="entry name" value="SpaA"/>
    <property type="match status" value="1"/>
</dbReference>
<dbReference type="Pfam" id="PF16555">
    <property type="entry name" value="GramPos_pilinD1"/>
    <property type="match status" value="1"/>
</dbReference>
<evidence type="ECO:0000256" key="2">
    <source>
        <dbReference type="ARBA" id="ARBA00022525"/>
    </source>
</evidence>
<reference evidence="8 9" key="1">
    <citation type="submission" date="2023-07" db="EMBL/GenBank/DDBJ databases">
        <title>Genomic Encyclopedia of Type Strains, Phase IV (KMG-IV): sequencing the most valuable type-strain genomes for metagenomic binning, comparative biology and taxonomic classification.</title>
        <authorList>
            <person name="Goeker M."/>
        </authorList>
    </citation>
    <scope>NUCLEOTIDE SEQUENCE [LARGE SCALE GENOMIC DNA]</scope>
    <source>
        <strain evidence="8 9">DSM 16784</strain>
    </source>
</reference>
<keyword evidence="5" id="KW-0472">Membrane</keyword>
<keyword evidence="1" id="KW-0134">Cell wall</keyword>
<feature type="domain" description="Gram-positive cocci surface proteins LPxTG" evidence="7">
    <location>
        <begin position="482"/>
        <end position="519"/>
    </location>
</feature>
<dbReference type="InterPro" id="IPR008966">
    <property type="entry name" value="Adhesion_dom_sf"/>
</dbReference>
<dbReference type="Pfam" id="PF00746">
    <property type="entry name" value="Gram_pos_anchor"/>
    <property type="match status" value="1"/>
</dbReference>
<dbReference type="Gene3D" id="2.60.40.10">
    <property type="entry name" value="Immunoglobulins"/>
    <property type="match status" value="2"/>
</dbReference>
<dbReference type="InterPro" id="IPR032364">
    <property type="entry name" value="GramPos_pilinD1_N"/>
</dbReference>
<dbReference type="SUPFAM" id="SSF49401">
    <property type="entry name" value="Bacterial adhesins"/>
    <property type="match status" value="1"/>
</dbReference>
<dbReference type="NCBIfam" id="NF033902">
    <property type="entry name" value="iso_D2_wall_anc"/>
    <property type="match status" value="1"/>
</dbReference>
<dbReference type="EMBL" id="JAUSUR010000003">
    <property type="protein sequence ID" value="MDQ0361220.1"/>
    <property type="molecule type" value="Genomic_DNA"/>
</dbReference>
<dbReference type="InterPro" id="IPR026466">
    <property type="entry name" value="Fim_isopep_form_D2_dom"/>
</dbReference>
<name>A0ABU0E400_9FIRM</name>
<dbReference type="PROSITE" id="PS50847">
    <property type="entry name" value="GRAM_POS_ANCHORING"/>
    <property type="match status" value="1"/>
</dbReference>
<organism evidence="8 9">
    <name type="scientific">Breznakia pachnodae</name>
    <dbReference type="NCBI Taxonomy" id="265178"/>
    <lineage>
        <taxon>Bacteria</taxon>
        <taxon>Bacillati</taxon>
        <taxon>Bacillota</taxon>
        <taxon>Erysipelotrichia</taxon>
        <taxon>Erysipelotrichales</taxon>
        <taxon>Erysipelotrichaceae</taxon>
        <taxon>Breznakia</taxon>
    </lineage>
</organism>
<dbReference type="InterPro" id="IPR048052">
    <property type="entry name" value="FM1-like"/>
</dbReference>
<evidence type="ECO:0000313" key="9">
    <source>
        <dbReference type="Proteomes" id="UP001230220"/>
    </source>
</evidence>
<accession>A0ABU0E400</accession>
<keyword evidence="9" id="KW-1185">Reference proteome</keyword>
<evidence type="ECO:0000256" key="4">
    <source>
        <dbReference type="ARBA" id="ARBA00023088"/>
    </source>
</evidence>
<feature type="signal peptide" evidence="6">
    <location>
        <begin position="1"/>
        <end position="27"/>
    </location>
</feature>
<feature type="transmembrane region" description="Helical" evidence="5">
    <location>
        <begin position="491"/>
        <end position="510"/>
    </location>
</feature>
<dbReference type="RefSeq" id="WP_307407756.1">
    <property type="nucleotide sequence ID" value="NZ_JAUSUR010000003.1"/>
</dbReference>
<gene>
    <name evidence="8" type="ORF">J2S15_001967</name>
</gene>
<protein>
    <submittedName>
        <fullName evidence="8">Fimbrial isopeptide formation D2 family protein/LPXTG-motif cell wall-anchored protein</fullName>
    </submittedName>
</protein>
<evidence type="ECO:0000256" key="5">
    <source>
        <dbReference type="SAM" id="Phobius"/>
    </source>
</evidence>